<dbReference type="PANTHER" id="PTHR36438:SF1">
    <property type="entry name" value="IRON-SULFUR CLUSTER REPAIR PROTEIN YTFE"/>
    <property type="match status" value="1"/>
</dbReference>
<evidence type="ECO:0000256" key="3">
    <source>
        <dbReference type="ARBA" id="ARBA00022723"/>
    </source>
</evidence>
<accession>A0A480AVR5</accession>
<dbReference type="InterPro" id="IPR019903">
    <property type="entry name" value="RIC_family"/>
</dbReference>
<evidence type="ECO:0000259" key="6">
    <source>
        <dbReference type="Pfam" id="PF01814"/>
    </source>
</evidence>
<dbReference type="EMBL" id="BJCL01000017">
    <property type="protein sequence ID" value="GCL65491.1"/>
    <property type="molecule type" value="Genomic_DNA"/>
</dbReference>
<dbReference type="RefSeq" id="WP_162520890.1">
    <property type="nucleotide sequence ID" value="NZ_BJCL01000017.1"/>
</dbReference>
<proteinExistence type="predicted"/>
<feature type="compositionally biased region" description="Polar residues" evidence="5">
    <location>
        <begin position="150"/>
        <end position="159"/>
    </location>
</feature>
<sequence length="327" mass="36590">MNSTPLNPATDVLASDVARQEVLSALNELLEAERAGARVAMETGREITAPELAALVEDIHRDEVRWCSLLMRTIKSFGATPSSATGAFWGKAMDIPDVDERLKFLNRGQAWVVRKLEALIPRIEVPAAREDLKAMLQAHRHNIDRVESRFASQPSIDSPRTTDEPPPSDASALVAYILRRFHEVHRRQLPELIQLANKVETVHADHPSAPRGLTVLLEQMHSELLDHMAKEEGVLFPMLARGGSSFVTHPICVMMSEHEEHGRRVAQLMAMTCQATPPEDACRTWVQLCSATRQFADDLQQHIRLENEVLFPQFDLSLAHVQGSDSR</sequence>
<keyword evidence="3" id="KW-0479">Metal-binding</keyword>
<dbReference type="AlphaFoldDB" id="A0A480AVR5"/>
<evidence type="ECO:0000256" key="5">
    <source>
        <dbReference type="SAM" id="MobiDB-lite"/>
    </source>
</evidence>
<comment type="subcellular location">
    <subcellularLocation>
        <location evidence="1">Cytoplasm</location>
    </subcellularLocation>
</comment>
<keyword evidence="9" id="KW-1185">Reference proteome</keyword>
<protein>
    <submittedName>
        <fullName evidence="8">Uncharacterized protein</fullName>
    </submittedName>
</protein>
<evidence type="ECO:0000256" key="1">
    <source>
        <dbReference type="ARBA" id="ARBA00004496"/>
    </source>
</evidence>
<evidence type="ECO:0000313" key="9">
    <source>
        <dbReference type="Proteomes" id="UP000301751"/>
    </source>
</evidence>
<dbReference type="InterPro" id="IPR046273">
    <property type="entry name" value="DUF6306"/>
</dbReference>
<feature type="domain" description="DUF6306" evidence="7">
    <location>
        <begin position="20"/>
        <end position="146"/>
    </location>
</feature>
<keyword evidence="2" id="KW-0963">Cytoplasm</keyword>
<feature type="domain" description="Hemerythrin-like" evidence="6">
    <location>
        <begin position="176"/>
        <end position="313"/>
    </location>
</feature>
<evidence type="ECO:0000259" key="7">
    <source>
        <dbReference type="Pfam" id="PF19825"/>
    </source>
</evidence>
<dbReference type="GO" id="GO:0005737">
    <property type="term" value="C:cytoplasm"/>
    <property type="evidence" value="ECO:0007669"/>
    <property type="project" value="UniProtKB-SubCell"/>
</dbReference>
<evidence type="ECO:0000256" key="2">
    <source>
        <dbReference type="ARBA" id="ARBA00022490"/>
    </source>
</evidence>
<dbReference type="PANTHER" id="PTHR36438">
    <property type="entry name" value="IRON-SULFUR CLUSTER REPAIR PROTEIN YTFE"/>
    <property type="match status" value="1"/>
</dbReference>
<dbReference type="Pfam" id="PF01814">
    <property type="entry name" value="Hemerythrin"/>
    <property type="match status" value="1"/>
</dbReference>
<dbReference type="InterPro" id="IPR012312">
    <property type="entry name" value="Hemerythrin-like"/>
</dbReference>
<keyword evidence="4" id="KW-0408">Iron</keyword>
<organism evidence="8 9">
    <name type="scientific">Pseudaquabacterium pictum</name>
    <dbReference type="NCBI Taxonomy" id="2315236"/>
    <lineage>
        <taxon>Bacteria</taxon>
        <taxon>Pseudomonadati</taxon>
        <taxon>Pseudomonadota</taxon>
        <taxon>Betaproteobacteria</taxon>
        <taxon>Burkholderiales</taxon>
        <taxon>Sphaerotilaceae</taxon>
        <taxon>Pseudaquabacterium</taxon>
    </lineage>
</organism>
<dbReference type="CDD" id="cd12108">
    <property type="entry name" value="Hr-like"/>
    <property type="match status" value="1"/>
</dbReference>
<dbReference type="Pfam" id="PF19825">
    <property type="entry name" value="DUF6306"/>
    <property type="match status" value="1"/>
</dbReference>
<dbReference type="Gene3D" id="1.20.120.520">
    <property type="entry name" value="nmb1532 protein domain like"/>
    <property type="match status" value="1"/>
</dbReference>
<name>A0A480AVR5_9BURK</name>
<reference evidence="9" key="1">
    <citation type="submission" date="2019-03" db="EMBL/GenBank/DDBJ databases">
        <title>Aquabacterium pictum sp.nov., the first bacteriochlorophyll a-containing freshwater bacterium in the genus Aquabacterium of the class Betaproteobacteria.</title>
        <authorList>
            <person name="Hirose S."/>
            <person name="Tank M."/>
            <person name="Hara E."/>
            <person name="Tamaki H."/>
            <person name="Takaichi S."/>
            <person name="Haruta S."/>
            <person name="Hanada S."/>
        </authorList>
    </citation>
    <scope>NUCLEOTIDE SEQUENCE [LARGE SCALE GENOMIC DNA]</scope>
    <source>
        <strain evidence="9">W35</strain>
    </source>
</reference>
<evidence type="ECO:0000313" key="8">
    <source>
        <dbReference type="EMBL" id="GCL65491.1"/>
    </source>
</evidence>
<comment type="caution">
    <text evidence="8">The sequence shown here is derived from an EMBL/GenBank/DDBJ whole genome shotgun (WGS) entry which is preliminary data.</text>
</comment>
<evidence type="ECO:0000256" key="4">
    <source>
        <dbReference type="ARBA" id="ARBA00023004"/>
    </source>
</evidence>
<gene>
    <name evidence="8" type="ORF">AQPW35_45720</name>
</gene>
<feature type="region of interest" description="Disordered" evidence="5">
    <location>
        <begin position="147"/>
        <end position="168"/>
    </location>
</feature>
<dbReference type="GO" id="GO:0046872">
    <property type="term" value="F:metal ion binding"/>
    <property type="evidence" value="ECO:0007669"/>
    <property type="project" value="UniProtKB-KW"/>
</dbReference>
<dbReference type="Proteomes" id="UP000301751">
    <property type="component" value="Unassembled WGS sequence"/>
</dbReference>